<evidence type="ECO:0000313" key="1">
    <source>
        <dbReference type="EMBL" id="EMO51989.1"/>
    </source>
</evidence>
<comment type="caution">
    <text evidence="1">The sequence shown here is derived from an EMBL/GenBank/DDBJ whole genome shotgun (WGS) entry which is preliminary data.</text>
</comment>
<reference evidence="1 2" key="1">
    <citation type="submission" date="2013-01" db="EMBL/GenBank/DDBJ databases">
        <authorList>
            <person name="Harkins D.M."/>
            <person name="Durkin A.S."/>
            <person name="Brinkac L.M."/>
            <person name="Haft D.H."/>
            <person name="Selengut J.D."/>
            <person name="Sanka R."/>
            <person name="DePew J."/>
            <person name="Purushe J."/>
            <person name="Matthias M.A."/>
            <person name="Vinetz J.M."/>
            <person name="Sutton G.G."/>
            <person name="Nierman W.C."/>
            <person name="Fouts D.E."/>
        </authorList>
    </citation>
    <scope>NUCLEOTIDE SEQUENCE [LARGE SCALE GENOMIC DNA]</scope>
    <source>
        <strain evidence="1 2">HAI1536</strain>
    </source>
</reference>
<dbReference type="EMBL" id="AKWD02000062">
    <property type="protein sequence ID" value="EMO51989.1"/>
    <property type="molecule type" value="Genomic_DNA"/>
</dbReference>
<dbReference type="AlphaFoldDB" id="M6VFU5"/>
<evidence type="ECO:0000313" key="2">
    <source>
        <dbReference type="Proteomes" id="UP000012112"/>
    </source>
</evidence>
<accession>M6VFU5</accession>
<gene>
    <name evidence="1" type="ORF">LEP1GSC172_3437</name>
</gene>
<proteinExistence type="predicted"/>
<dbReference type="Proteomes" id="UP000012112">
    <property type="component" value="Unassembled WGS sequence"/>
</dbReference>
<name>M6VFU5_9LEPT</name>
<sequence>MSELFLNLSRTGSINSIKIELFQLDQSVTDSKQNFKKVCSILEEF</sequence>
<organism evidence="1 2">
    <name type="scientific">Leptospira noguchii</name>
    <dbReference type="NCBI Taxonomy" id="28182"/>
    <lineage>
        <taxon>Bacteria</taxon>
        <taxon>Pseudomonadati</taxon>
        <taxon>Spirochaetota</taxon>
        <taxon>Spirochaetia</taxon>
        <taxon>Leptospirales</taxon>
        <taxon>Leptospiraceae</taxon>
        <taxon>Leptospira</taxon>
    </lineage>
</organism>
<protein>
    <submittedName>
        <fullName evidence="1">Uncharacterized protein</fullName>
    </submittedName>
</protein>